<evidence type="ECO:0000256" key="12">
    <source>
        <dbReference type="SAM" id="Phobius"/>
    </source>
</evidence>
<proteinExistence type="predicted"/>
<evidence type="ECO:0000313" key="13">
    <source>
        <dbReference type="EMBL" id="CAB4559998.1"/>
    </source>
</evidence>
<evidence type="ECO:0000256" key="7">
    <source>
        <dbReference type="ARBA" id="ARBA00023004"/>
    </source>
</evidence>
<keyword evidence="9 12" id="KW-0472">Membrane</keyword>
<dbReference type="PANTHER" id="PTHR35457">
    <property type="entry name" value="HEME A SYNTHASE"/>
    <property type="match status" value="1"/>
</dbReference>
<feature type="transmembrane region" description="Helical" evidence="12">
    <location>
        <begin position="241"/>
        <end position="262"/>
    </location>
</feature>
<name>A0A6J6DF40_9ZZZZ</name>
<dbReference type="GO" id="GO:0016020">
    <property type="term" value="C:membrane"/>
    <property type="evidence" value="ECO:0007669"/>
    <property type="project" value="UniProtKB-SubCell"/>
</dbReference>
<feature type="transmembrane region" description="Helical" evidence="12">
    <location>
        <begin position="168"/>
        <end position="188"/>
    </location>
</feature>
<evidence type="ECO:0000256" key="11">
    <source>
        <dbReference type="ARBA" id="ARBA00023444"/>
    </source>
</evidence>
<dbReference type="GO" id="GO:0046872">
    <property type="term" value="F:metal ion binding"/>
    <property type="evidence" value="ECO:0007669"/>
    <property type="project" value="UniProtKB-KW"/>
</dbReference>
<keyword evidence="6" id="KW-0560">Oxidoreductase</keyword>
<feature type="transmembrane region" description="Helical" evidence="12">
    <location>
        <begin position="99"/>
        <end position="121"/>
    </location>
</feature>
<gene>
    <name evidence="13" type="ORF">UFOPK1493_01710</name>
</gene>
<organism evidence="13">
    <name type="scientific">freshwater metagenome</name>
    <dbReference type="NCBI Taxonomy" id="449393"/>
    <lineage>
        <taxon>unclassified sequences</taxon>
        <taxon>metagenomes</taxon>
        <taxon>ecological metagenomes</taxon>
    </lineage>
</organism>
<evidence type="ECO:0000256" key="10">
    <source>
        <dbReference type="ARBA" id="ARBA00023157"/>
    </source>
</evidence>
<evidence type="ECO:0000256" key="4">
    <source>
        <dbReference type="ARBA" id="ARBA00022723"/>
    </source>
</evidence>
<dbReference type="PANTHER" id="PTHR35457:SF1">
    <property type="entry name" value="HEME A SYNTHASE"/>
    <property type="match status" value="1"/>
</dbReference>
<dbReference type="GO" id="GO:0006784">
    <property type="term" value="P:heme A biosynthetic process"/>
    <property type="evidence" value="ECO:0007669"/>
    <property type="project" value="InterPro"/>
</dbReference>
<feature type="transmembrane region" description="Helical" evidence="12">
    <location>
        <begin position="208"/>
        <end position="229"/>
    </location>
</feature>
<evidence type="ECO:0000256" key="2">
    <source>
        <dbReference type="ARBA" id="ARBA00022475"/>
    </source>
</evidence>
<keyword evidence="3 12" id="KW-0812">Transmembrane</keyword>
<evidence type="ECO:0000256" key="8">
    <source>
        <dbReference type="ARBA" id="ARBA00023133"/>
    </source>
</evidence>
<evidence type="ECO:0000256" key="3">
    <source>
        <dbReference type="ARBA" id="ARBA00022692"/>
    </source>
</evidence>
<feature type="transmembrane region" description="Helical" evidence="12">
    <location>
        <begin position="16"/>
        <end position="37"/>
    </location>
</feature>
<accession>A0A6J6DF40</accession>
<comment type="subcellular location">
    <subcellularLocation>
        <location evidence="1">Membrane</location>
        <topology evidence="1">Multi-pass membrane protein</topology>
    </subcellularLocation>
</comment>
<keyword evidence="8" id="KW-0350">Heme biosynthesis</keyword>
<feature type="transmembrane region" description="Helical" evidence="12">
    <location>
        <begin position="268"/>
        <end position="288"/>
    </location>
</feature>
<dbReference type="Pfam" id="PF02628">
    <property type="entry name" value="COX15-CtaA"/>
    <property type="match status" value="1"/>
</dbReference>
<dbReference type="EMBL" id="CAEZSR010000056">
    <property type="protein sequence ID" value="CAB4559998.1"/>
    <property type="molecule type" value="Genomic_DNA"/>
</dbReference>
<evidence type="ECO:0000256" key="6">
    <source>
        <dbReference type="ARBA" id="ARBA00023002"/>
    </source>
</evidence>
<dbReference type="InterPro" id="IPR050450">
    <property type="entry name" value="COX15/CtaA_HemeA_synthase"/>
</dbReference>
<keyword evidence="4" id="KW-0479">Metal-binding</keyword>
<dbReference type="AlphaFoldDB" id="A0A6J6DF40"/>
<keyword evidence="5 12" id="KW-1133">Transmembrane helix</keyword>
<reference evidence="13" key="1">
    <citation type="submission" date="2020-05" db="EMBL/GenBank/DDBJ databases">
        <authorList>
            <person name="Chiriac C."/>
            <person name="Salcher M."/>
            <person name="Ghai R."/>
            <person name="Kavagutti S V."/>
        </authorList>
    </citation>
    <scope>NUCLEOTIDE SEQUENCE</scope>
</reference>
<keyword evidence="10" id="KW-1015">Disulfide bond</keyword>
<dbReference type="InterPro" id="IPR003780">
    <property type="entry name" value="COX15/CtaA_fam"/>
</dbReference>
<evidence type="ECO:0000256" key="5">
    <source>
        <dbReference type="ARBA" id="ARBA00022989"/>
    </source>
</evidence>
<keyword evidence="2" id="KW-1003">Cell membrane</keyword>
<feature type="transmembrane region" description="Helical" evidence="12">
    <location>
        <begin position="127"/>
        <end position="147"/>
    </location>
</feature>
<feature type="transmembrane region" description="Helical" evidence="12">
    <location>
        <begin position="68"/>
        <end position="87"/>
    </location>
</feature>
<comment type="pathway">
    <text evidence="11">Porphyrin-containing compound metabolism.</text>
</comment>
<evidence type="ECO:0000256" key="1">
    <source>
        <dbReference type="ARBA" id="ARBA00004141"/>
    </source>
</evidence>
<evidence type="ECO:0000256" key="9">
    <source>
        <dbReference type="ARBA" id="ARBA00023136"/>
    </source>
</evidence>
<protein>
    <submittedName>
        <fullName evidence="13">Unannotated protein</fullName>
    </submittedName>
</protein>
<sequence>MSTIGRWRLSPERYRVICMFALGLLGIIVVSGAAVRLTGSGLGCTDWPNCNNERLIDVSSTHAAIEQINRLFTGLVALGVVLAVLGSRWRTPRRRDLTLLSWGLVAGVVGQVILGGITVLVDLHPAAVQAHFLLSMVLIANAVSLVYRAGLPDRRRVPRVALDLRRHVWLVAVATSIAIVLGTIVTGSGPHAGDEKARRFGFDIGRTVQAHSISVWITVALVVALMWRLRNRAADRAVLDGPLVGWICVAFLQGAVGYLQYFTGIPPAIVGIHIALATILWGITVWTIETMRTTPAEAGSIEAGSDEGLDELGRLVDDGAEEATDVADEVAERAR</sequence>
<keyword evidence="7" id="KW-0408">Iron</keyword>
<dbReference type="GO" id="GO:0016491">
    <property type="term" value="F:oxidoreductase activity"/>
    <property type="evidence" value="ECO:0007669"/>
    <property type="project" value="UniProtKB-KW"/>
</dbReference>